<evidence type="ECO:0000313" key="2">
    <source>
        <dbReference type="EMBL" id="CAI6350152.1"/>
    </source>
</evidence>
<feature type="region of interest" description="Disordered" evidence="1">
    <location>
        <begin position="795"/>
        <end position="814"/>
    </location>
</feature>
<feature type="region of interest" description="Disordered" evidence="1">
    <location>
        <begin position="1"/>
        <end position="26"/>
    </location>
</feature>
<accession>A0AAV0W308</accession>
<feature type="compositionally biased region" description="Low complexity" evidence="1">
    <location>
        <begin position="349"/>
        <end position="361"/>
    </location>
</feature>
<evidence type="ECO:0000256" key="1">
    <source>
        <dbReference type="SAM" id="MobiDB-lite"/>
    </source>
</evidence>
<feature type="region of interest" description="Disordered" evidence="1">
    <location>
        <begin position="349"/>
        <end position="381"/>
    </location>
</feature>
<sequence length="924" mass="102449">MELNDENESCTVNIPNEKIPDQKLNSDDMRGVSIKKIEKKYVNVDDEEDDVDIDEDLTVTQTGNMCILAENLLCNKGEDEWLIDEDSDHSLESDLNFSTSKEYKEDKNTNSKSSKFAFGSKINEPISNVKETKEELGFQKVSPETTKHLQKYTNLTLNEIYRPPHSIIPGTSYSSSIPGPSGSINLPSPSDSINLPGSSYSTSIPGPSGSINLPGPTSSINLPGPSSSTSIPVPSCSTSIHGPSGSINLPGPSSSTSLPGSSYSSSIPDPSCSTSIPGPSVSINLPGSSYSINLPGPSSSTSIPVPSCSTSIHGPSGSINLPGPSSPTSIPGPSVSINLPGSSYSINLPGTSSSTSIPGSPCDFSSHQLPSLLDDEDSDDNNLSKEQQLLLLSSFYNKMLMKDCGEQENSELNQDIEMSKLEDCDYIQHYISENTSLKMSDEEPETENTEYFVEDPDIVNPDIMFNIDLNEYYNELDLLALKVLKTPDDPTGLVEYNQLPPIPQIEQTRRKFTENERFRFANGIMENEYQIDRDDWNKIMVKRSVVFTAHAGFSIANEESLYVLADVAIDYVKKLAVIMKKHFDIQANSPYPDSVDPIDNSLQEIGVKGGIRELIEHYENDVFGRRIKLLKKCQHLKKIIDRQINDIIKPQNINPEDFEEEYSTNEVEENVLSKEMDETTEEEKAEIESRIEEVIIETQYSTDENIFIDTEIEQIDPLYVDSTDIEVKINNGPKNIKNIKTNAMNINDGKINSSRIPAFDNLKEFDLLKPLVNPTEYTQYGHSGGKEKITECKQSCASESDPDPPKPEKSLDLGTPKKVMKYLYSPLEVSPQVQLDLPIEDENNLGLSRMTDQLDEDFDTSFTDDNVQTIYVHTMSDIDEAMSLNDDNADNYVDNTVQIIPVVDDNDDSDSNIDYDIISVHSFI</sequence>
<feature type="region of interest" description="Disordered" evidence="1">
    <location>
        <begin position="171"/>
        <end position="279"/>
    </location>
</feature>
<feature type="compositionally biased region" description="Polar residues" evidence="1">
    <location>
        <begin position="191"/>
        <end position="221"/>
    </location>
</feature>
<gene>
    <name evidence="2" type="ORF">MEUPH1_LOCUS6643</name>
</gene>
<dbReference type="GO" id="GO:0003713">
    <property type="term" value="F:transcription coactivator activity"/>
    <property type="evidence" value="ECO:0007669"/>
    <property type="project" value="TreeGrafter"/>
</dbReference>
<feature type="compositionally biased region" description="Low complexity" evidence="1">
    <location>
        <begin position="171"/>
        <end position="190"/>
    </location>
</feature>
<dbReference type="PANTHER" id="PTHR28598">
    <property type="entry name" value="STAGA COMPLEX 65 SUBUNIT GAMMA"/>
    <property type="match status" value="1"/>
</dbReference>
<comment type="caution">
    <text evidence="2">The sequence shown here is derived from an EMBL/GenBank/DDBJ whole genome shotgun (WGS) entry which is preliminary data.</text>
</comment>
<dbReference type="GO" id="GO:0000124">
    <property type="term" value="C:SAGA complex"/>
    <property type="evidence" value="ECO:0007669"/>
    <property type="project" value="InterPro"/>
</dbReference>
<dbReference type="Proteomes" id="UP001160148">
    <property type="component" value="Unassembled WGS sequence"/>
</dbReference>
<dbReference type="AlphaFoldDB" id="A0AAV0W308"/>
<dbReference type="CDD" id="cd06847">
    <property type="entry name" value="HFD_SUPT7L"/>
    <property type="match status" value="1"/>
</dbReference>
<proteinExistence type="predicted"/>
<dbReference type="InterPro" id="IPR039460">
    <property type="entry name" value="SUPT7L/Spt7"/>
</dbReference>
<evidence type="ECO:0008006" key="4">
    <source>
        <dbReference type="Google" id="ProtNLM"/>
    </source>
</evidence>
<reference evidence="2 3" key="1">
    <citation type="submission" date="2023-01" db="EMBL/GenBank/DDBJ databases">
        <authorList>
            <person name="Whitehead M."/>
        </authorList>
    </citation>
    <scope>NUCLEOTIDE SEQUENCE [LARGE SCALE GENOMIC DNA]</scope>
</reference>
<evidence type="ECO:0000313" key="3">
    <source>
        <dbReference type="Proteomes" id="UP001160148"/>
    </source>
</evidence>
<organism evidence="2 3">
    <name type="scientific">Macrosiphum euphorbiae</name>
    <name type="common">potato aphid</name>
    <dbReference type="NCBI Taxonomy" id="13131"/>
    <lineage>
        <taxon>Eukaryota</taxon>
        <taxon>Metazoa</taxon>
        <taxon>Ecdysozoa</taxon>
        <taxon>Arthropoda</taxon>
        <taxon>Hexapoda</taxon>
        <taxon>Insecta</taxon>
        <taxon>Pterygota</taxon>
        <taxon>Neoptera</taxon>
        <taxon>Paraneoptera</taxon>
        <taxon>Hemiptera</taxon>
        <taxon>Sternorrhyncha</taxon>
        <taxon>Aphidomorpha</taxon>
        <taxon>Aphidoidea</taxon>
        <taxon>Aphididae</taxon>
        <taxon>Macrosiphini</taxon>
        <taxon>Macrosiphum</taxon>
    </lineage>
</organism>
<dbReference type="PANTHER" id="PTHR28598:SF1">
    <property type="entry name" value="STAGA COMPLEX 65 SUBUNIT GAMMA"/>
    <property type="match status" value="1"/>
</dbReference>
<keyword evidence="3" id="KW-1185">Reference proteome</keyword>
<feature type="compositionally biased region" description="Low complexity" evidence="1">
    <location>
        <begin position="295"/>
        <end position="312"/>
    </location>
</feature>
<protein>
    <recommendedName>
        <fullName evidence="4">Bromodomain associated domain-containing protein</fullName>
    </recommendedName>
</protein>
<feature type="compositionally biased region" description="Low complexity" evidence="1">
    <location>
        <begin position="249"/>
        <end position="277"/>
    </location>
</feature>
<feature type="compositionally biased region" description="Low complexity" evidence="1">
    <location>
        <begin position="322"/>
        <end position="336"/>
    </location>
</feature>
<dbReference type="EMBL" id="CARXXK010000001">
    <property type="protein sequence ID" value="CAI6350152.1"/>
    <property type="molecule type" value="Genomic_DNA"/>
</dbReference>
<name>A0AAV0W308_9HEMI</name>
<feature type="compositionally biased region" description="Low complexity" evidence="1">
    <location>
        <begin position="223"/>
        <end position="240"/>
    </location>
</feature>
<feature type="region of interest" description="Disordered" evidence="1">
    <location>
        <begin position="295"/>
        <end position="336"/>
    </location>
</feature>